<gene>
    <name evidence="5" type="ORF">ACFOOI_17885</name>
</gene>
<reference evidence="6" key="1">
    <citation type="journal article" date="2019" name="Int. J. Syst. Evol. Microbiol.">
        <title>The Global Catalogue of Microorganisms (GCM) 10K type strain sequencing project: providing services to taxonomists for standard genome sequencing and annotation.</title>
        <authorList>
            <consortium name="The Broad Institute Genomics Platform"/>
            <consortium name="The Broad Institute Genome Sequencing Center for Infectious Disease"/>
            <person name="Wu L."/>
            <person name="Ma J."/>
        </authorList>
    </citation>
    <scope>NUCLEOTIDE SEQUENCE [LARGE SCALE GENOMIC DNA]</scope>
    <source>
        <strain evidence="6">CECT 7956</strain>
    </source>
</reference>
<evidence type="ECO:0000256" key="3">
    <source>
        <dbReference type="ARBA" id="ARBA00023163"/>
    </source>
</evidence>
<dbReference type="Proteomes" id="UP001595616">
    <property type="component" value="Unassembled WGS sequence"/>
</dbReference>
<dbReference type="EMBL" id="JBHRYQ010000001">
    <property type="protein sequence ID" value="MFC3812536.1"/>
    <property type="molecule type" value="Genomic_DNA"/>
</dbReference>
<sequence>MSEAPIHIKFNNSQNPNAGFDIIRLEELFKRADLDHTPFLPHLVEFYMIILIESGEGVHTIDFLDYPIQKGTVLTIRKDQIHTFHESDSVKGTLLLFTDDFLVTYLEKLEAQKSLQLFNEVLGVPKIQLSFSEELELKALEQRIQNEYFSMNDDYSMGIIRSELHILIAKLFRIKSGKNEILVARKYLNEFIAFQDLVEKNAAKYTMVSDYADIMGLSTKTLNNITKHIVSKSAKAFIDEICTKQIKRLLINTDLSIKEIAYASGFEETTNFYKYFKRQTALTPEQFRGTFR</sequence>
<accession>A0ABV7Z056</accession>
<keyword evidence="3" id="KW-0804">Transcription</keyword>
<dbReference type="SUPFAM" id="SSF51215">
    <property type="entry name" value="Regulatory protein AraC"/>
    <property type="match status" value="1"/>
</dbReference>
<proteinExistence type="predicted"/>
<dbReference type="InterPro" id="IPR018060">
    <property type="entry name" value="HTH_AraC"/>
</dbReference>
<evidence type="ECO:0000256" key="1">
    <source>
        <dbReference type="ARBA" id="ARBA00023015"/>
    </source>
</evidence>
<dbReference type="InterPro" id="IPR003313">
    <property type="entry name" value="AraC-bd"/>
</dbReference>
<dbReference type="Pfam" id="PF12833">
    <property type="entry name" value="HTH_18"/>
    <property type="match status" value="1"/>
</dbReference>
<dbReference type="Gene3D" id="1.10.10.60">
    <property type="entry name" value="Homeodomain-like"/>
    <property type="match status" value="1"/>
</dbReference>
<evidence type="ECO:0000259" key="4">
    <source>
        <dbReference type="PROSITE" id="PS01124"/>
    </source>
</evidence>
<feature type="domain" description="HTH araC/xylS-type" evidence="4">
    <location>
        <begin position="192"/>
        <end position="290"/>
    </location>
</feature>
<evidence type="ECO:0000313" key="6">
    <source>
        <dbReference type="Proteomes" id="UP001595616"/>
    </source>
</evidence>
<dbReference type="SMART" id="SM00342">
    <property type="entry name" value="HTH_ARAC"/>
    <property type="match status" value="1"/>
</dbReference>
<evidence type="ECO:0000313" key="5">
    <source>
        <dbReference type="EMBL" id="MFC3812536.1"/>
    </source>
</evidence>
<dbReference type="PROSITE" id="PS01124">
    <property type="entry name" value="HTH_ARAC_FAMILY_2"/>
    <property type="match status" value="1"/>
</dbReference>
<keyword evidence="6" id="KW-1185">Reference proteome</keyword>
<comment type="caution">
    <text evidence="5">The sequence shown here is derived from an EMBL/GenBank/DDBJ whole genome shotgun (WGS) entry which is preliminary data.</text>
</comment>
<dbReference type="RefSeq" id="WP_379839418.1">
    <property type="nucleotide sequence ID" value="NZ_JBHRYQ010000001.1"/>
</dbReference>
<dbReference type="Pfam" id="PF02311">
    <property type="entry name" value="AraC_binding"/>
    <property type="match status" value="1"/>
</dbReference>
<keyword evidence="1" id="KW-0805">Transcription regulation</keyword>
<keyword evidence="2" id="KW-0238">DNA-binding</keyword>
<name>A0ABV7Z056_9BACT</name>
<evidence type="ECO:0000256" key="2">
    <source>
        <dbReference type="ARBA" id="ARBA00023125"/>
    </source>
</evidence>
<organism evidence="5 6">
    <name type="scientific">Lacihabitans lacunae</name>
    <dbReference type="NCBI Taxonomy" id="1028214"/>
    <lineage>
        <taxon>Bacteria</taxon>
        <taxon>Pseudomonadati</taxon>
        <taxon>Bacteroidota</taxon>
        <taxon>Cytophagia</taxon>
        <taxon>Cytophagales</taxon>
        <taxon>Leadbetterellaceae</taxon>
        <taxon>Lacihabitans</taxon>
    </lineage>
</organism>
<dbReference type="PANTHER" id="PTHR43280:SF32">
    <property type="entry name" value="TRANSCRIPTIONAL REGULATORY PROTEIN"/>
    <property type="match status" value="1"/>
</dbReference>
<dbReference type="InterPro" id="IPR009057">
    <property type="entry name" value="Homeodomain-like_sf"/>
</dbReference>
<dbReference type="PANTHER" id="PTHR43280">
    <property type="entry name" value="ARAC-FAMILY TRANSCRIPTIONAL REGULATOR"/>
    <property type="match status" value="1"/>
</dbReference>
<dbReference type="SUPFAM" id="SSF46689">
    <property type="entry name" value="Homeodomain-like"/>
    <property type="match status" value="1"/>
</dbReference>
<dbReference type="InterPro" id="IPR037923">
    <property type="entry name" value="HTH-like"/>
</dbReference>
<protein>
    <submittedName>
        <fullName evidence="5">AraC family transcriptional regulator</fullName>
    </submittedName>
</protein>